<dbReference type="RefSeq" id="WP_378138080.1">
    <property type="nucleotide sequence ID" value="NZ_JBHSMI010000052.1"/>
</dbReference>
<comment type="caution">
    <text evidence="1">The sequence shown here is derived from an EMBL/GenBank/DDBJ whole genome shotgun (WGS) entry which is preliminary data.</text>
</comment>
<name>A0ABW0HY28_9BACL</name>
<sequence length="197" mass="22253">MGSAHLKRTNPDGYKPERVPAALKAMQRKTQVETSRLENMVPVIVEHGELKLIGIPCISLNDMSGKYHHAKEGLLSSTKYFPAVRNPSIHYGIWPEAPSQSESDRHAYILCVEVDTFDDIPEWYFKTTLPPQRCVVVPNESGNYNAACQVVDQYVAENGLIVDAEGRKYTICERYNYDGEGFAKYSLPIRESLEGER</sequence>
<proteinExistence type="predicted"/>
<evidence type="ECO:0000313" key="2">
    <source>
        <dbReference type="Proteomes" id="UP001596113"/>
    </source>
</evidence>
<reference evidence="2" key="1">
    <citation type="journal article" date="2019" name="Int. J. Syst. Evol. Microbiol.">
        <title>The Global Catalogue of Microorganisms (GCM) 10K type strain sequencing project: providing services to taxonomists for standard genome sequencing and annotation.</title>
        <authorList>
            <consortium name="The Broad Institute Genomics Platform"/>
            <consortium name="The Broad Institute Genome Sequencing Center for Infectious Disease"/>
            <person name="Wu L."/>
            <person name="Ma J."/>
        </authorList>
    </citation>
    <scope>NUCLEOTIDE SEQUENCE [LARGE SCALE GENOMIC DNA]</scope>
    <source>
        <strain evidence="2">CGMCC 1.18575</strain>
    </source>
</reference>
<dbReference type="EMBL" id="JBHSMI010000052">
    <property type="protein sequence ID" value="MFC5406150.1"/>
    <property type="molecule type" value="Genomic_DNA"/>
</dbReference>
<evidence type="ECO:0000313" key="1">
    <source>
        <dbReference type="EMBL" id="MFC5406150.1"/>
    </source>
</evidence>
<gene>
    <name evidence="1" type="ORF">ACFPOF_25705</name>
</gene>
<accession>A0ABW0HY28</accession>
<organism evidence="1 2">
    <name type="scientific">Cohnella soli</name>
    <dbReference type="NCBI Taxonomy" id="425005"/>
    <lineage>
        <taxon>Bacteria</taxon>
        <taxon>Bacillati</taxon>
        <taxon>Bacillota</taxon>
        <taxon>Bacilli</taxon>
        <taxon>Bacillales</taxon>
        <taxon>Paenibacillaceae</taxon>
        <taxon>Cohnella</taxon>
    </lineage>
</organism>
<keyword evidence="2" id="KW-1185">Reference proteome</keyword>
<protein>
    <submittedName>
        <fullName evidence="1">AraC family transcriptional regulator</fullName>
    </submittedName>
</protein>
<dbReference type="Proteomes" id="UP001596113">
    <property type="component" value="Unassembled WGS sequence"/>
</dbReference>